<feature type="signal peptide" evidence="1">
    <location>
        <begin position="1"/>
        <end position="19"/>
    </location>
</feature>
<feature type="chain" id="PRO_5045563329" description="Outer membrane protein beta-barrel domain-containing protein" evidence="1">
    <location>
        <begin position="20"/>
        <end position="157"/>
    </location>
</feature>
<reference evidence="2 3" key="1">
    <citation type="submission" date="2022-06" db="EMBL/GenBank/DDBJ databases">
        <authorList>
            <person name="Xuan X."/>
        </authorList>
    </citation>
    <scope>NUCLEOTIDE SEQUENCE [LARGE SCALE GENOMIC DNA]</scope>
    <source>
        <strain evidence="2 3">2V75</strain>
    </source>
</reference>
<gene>
    <name evidence="2" type="ORF">NG653_07625</name>
</gene>
<dbReference type="Proteomes" id="UP001206312">
    <property type="component" value="Unassembled WGS sequence"/>
</dbReference>
<evidence type="ECO:0000313" key="2">
    <source>
        <dbReference type="EMBL" id="MCO5724723.1"/>
    </source>
</evidence>
<evidence type="ECO:0008006" key="4">
    <source>
        <dbReference type="Google" id="ProtNLM"/>
    </source>
</evidence>
<keyword evidence="3" id="KW-1185">Reference proteome</keyword>
<name>A0ABT1AZX6_9FLAO</name>
<proteinExistence type="predicted"/>
<evidence type="ECO:0000313" key="3">
    <source>
        <dbReference type="Proteomes" id="UP001206312"/>
    </source>
</evidence>
<keyword evidence="1" id="KW-0732">Signal</keyword>
<protein>
    <recommendedName>
        <fullName evidence="4">Outer membrane protein beta-barrel domain-containing protein</fullName>
    </recommendedName>
</protein>
<organism evidence="2 3">
    <name type="scientific">Robiginitalea marina</name>
    <dbReference type="NCBI Taxonomy" id="2954105"/>
    <lineage>
        <taxon>Bacteria</taxon>
        <taxon>Pseudomonadati</taxon>
        <taxon>Bacteroidota</taxon>
        <taxon>Flavobacteriia</taxon>
        <taxon>Flavobacteriales</taxon>
        <taxon>Flavobacteriaceae</taxon>
        <taxon>Robiginitalea</taxon>
    </lineage>
</organism>
<dbReference type="RefSeq" id="WP_252741100.1">
    <property type="nucleotide sequence ID" value="NZ_JAMXIB010000005.1"/>
</dbReference>
<accession>A0ABT1AZX6</accession>
<comment type="caution">
    <text evidence="2">The sequence shown here is derived from an EMBL/GenBank/DDBJ whole genome shotgun (WGS) entry which is preliminary data.</text>
</comment>
<sequence>MRKLFLTFLAVCSLGAVQAQGNFEVGASVGIPIADAADISDFMIGIDAYYMFKQEDAFINLGPTVGFRNFFVDFGDLDNGMFLPVGAAGRLTLFGTLRGGADVGYAIGLSDYLDGGFYFRPIIGIDILDTLELNASWENIWDEATWGSIQVGAKLEF</sequence>
<evidence type="ECO:0000256" key="1">
    <source>
        <dbReference type="SAM" id="SignalP"/>
    </source>
</evidence>
<dbReference type="EMBL" id="JAMXIB010000005">
    <property type="protein sequence ID" value="MCO5724723.1"/>
    <property type="molecule type" value="Genomic_DNA"/>
</dbReference>